<keyword evidence="2" id="KW-1185">Reference proteome</keyword>
<sequence length="184" mass="20369">NNKTLALLYAKVKDAYTSAPLPPLGHSDHNIAHLLPNSHPSTSYKGGSVDVRRTTGRSWRTTGKTCGEDLRTFLDLDRVLEEQLMGTAHHTPPFPLTTFTYSQPLHTDASSPPHSDCTHSSAPLCLPAQQSTPASYANFWASISHEYPELAAEAMKILLPFPTTLTVMKNKYRARLQVEDDLKE</sequence>
<reference evidence="1 2" key="1">
    <citation type="submission" date="2021-06" db="EMBL/GenBank/DDBJ databases">
        <authorList>
            <person name="Palmer J.M."/>
        </authorList>
    </citation>
    <scope>NUCLEOTIDE SEQUENCE [LARGE SCALE GENOMIC DNA]</scope>
    <source>
        <strain evidence="1 2">GA_2019</strain>
        <tissue evidence="1">Muscle</tissue>
    </source>
</reference>
<dbReference type="EMBL" id="JAHRIO010073420">
    <property type="protein sequence ID" value="MEQ2182898.1"/>
    <property type="molecule type" value="Genomic_DNA"/>
</dbReference>
<evidence type="ECO:0008006" key="3">
    <source>
        <dbReference type="Google" id="ProtNLM"/>
    </source>
</evidence>
<organism evidence="1 2">
    <name type="scientific">Goodea atripinnis</name>
    <dbReference type="NCBI Taxonomy" id="208336"/>
    <lineage>
        <taxon>Eukaryota</taxon>
        <taxon>Metazoa</taxon>
        <taxon>Chordata</taxon>
        <taxon>Craniata</taxon>
        <taxon>Vertebrata</taxon>
        <taxon>Euteleostomi</taxon>
        <taxon>Actinopterygii</taxon>
        <taxon>Neopterygii</taxon>
        <taxon>Teleostei</taxon>
        <taxon>Neoteleostei</taxon>
        <taxon>Acanthomorphata</taxon>
        <taxon>Ovalentaria</taxon>
        <taxon>Atherinomorphae</taxon>
        <taxon>Cyprinodontiformes</taxon>
        <taxon>Goodeidae</taxon>
        <taxon>Goodea</taxon>
    </lineage>
</organism>
<gene>
    <name evidence="1" type="ORF">GOODEAATRI_027009</name>
</gene>
<feature type="non-terminal residue" evidence="1">
    <location>
        <position position="1"/>
    </location>
</feature>
<dbReference type="Proteomes" id="UP001476798">
    <property type="component" value="Unassembled WGS sequence"/>
</dbReference>
<proteinExistence type="predicted"/>
<evidence type="ECO:0000313" key="2">
    <source>
        <dbReference type="Proteomes" id="UP001476798"/>
    </source>
</evidence>
<comment type="caution">
    <text evidence="1">The sequence shown here is derived from an EMBL/GenBank/DDBJ whole genome shotgun (WGS) entry which is preliminary data.</text>
</comment>
<protein>
    <recommendedName>
        <fullName evidence="3">HAT C-terminal dimerisation domain-containing protein</fullName>
    </recommendedName>
</protein>
<accession>A0ABV0PHE5</accession>
<name>A0ABV0PHE5_9TELE</name>
<evidence type="ECO:0000313" key="1">
    <source>
        <dbReference type="EMBL" id="MEQ2182898.1"/>
    </source>
</evidence>